<dbReference type="RefSeq" id="XP_002172313.1">
    <property type="nucleotide sequence ID" value="XM_002172277.1"/>
</dbReference>
<dbReference type="PANTHER" id="PTHR12628">
    <property type="entry name" value="POLYCOMB-LIKE TRANSCRIPTION FACTOR"/>
    <property type="match status" value="1"/>
</dbReference>
<name>B6JXB9_SCHJY</name>
<dbReference type="InterPro" id="IPR001965">
    <property type="entry name" value="Znf_PHD"/>
</dbReference>
<dbReference type="PROSITE" id="PS01359">
    <property type="entry name" value="ZF_PHD_1"/>
    <property type="match status" value="1"/>
</dbReference>
<dbReference type="OrthoDB" id="5863171at2759"/>
<dbReference type="InterPro" id="IPR019786">
    <property type="entry name" value="Zinc_finger_PHD-type_CS"/>
</dbReference>
<dbReference type="eggNOG" id="KOG4323">
    <property type="taxonomic scope" value="Eukaryota"/>
</dbReference>
<evidence type="ECO:0000256" key="4">
    <source>
        <dbReference type="ARBA" id="ARBA00022833"/>
    </source>
</evidence>
<comment type="subcellular location">
    <subcellularLocation>
        <location evidence="1">Nucleus</location>
    </subcellularLocation>
</comment>
<dbReference type="GO" id="GO:0008270">
    <property type="term" value="F:zinc ion binding"/>
    <property type="evidence" value="ECO:0007669"/>
    <property type="project" value="UniProtKB-KW"/>
</dbReference>
<dbReference type="Pfam" id="PF00628">
    <property type="entry name" value="PHD"/>
    <property type="match status" value="1"/>
</dbReference>
<dbReference type="AlphaFoldDB" id="B6JXB9"/>
<keyword evidence="3 6" id="KW-0863">Zinc-finger</keyword>
<feature type="region of interest" description="Disordered" evidence="7">
    <location>
        <begin position="90"/>
        <end position="109"/>
    </location>
</feature>
<dbReference type="EMBL" id="KE651166">
    <property type="protein sequence ID" value="EEB06020.1"/>
    <property type="molecule type" value="Genomic_DNA"/>
</dbReference>
<keyword evidence="11" id="KW-1185">Reference proteome</keyword>
<evidence type="ECO:0000313" key="11">
    <source>
        <dbReference type="Proteomes" id="UP000001744"/>
    </source>
</evidence>
<dbReference type="PANTHER" id="PTHR12628:SF10">
    <property type="entry name" value="HOMEOBOX DOMAIN-CONTAINING PROTEIN"/>
    <property type="match status" value="1"/>
</dbReference>
<keyword evidence="4" id="KW-0862">Zinc</keyword>
<gene>
    <name evidence="10" type="primary">phf1</name>
    <name evidence="9" type="ORF">SJAG_01046</name>
</gene>
<dbReference type="JaponicusDB" id="SJAG_01046">
    <property type="gene designation" value="phf1"/>
</dbReference>
<keyword evidence="5" id="KW-0539">Nucleus</keyword>
<evidence type="ECO:0000256" key="5">
    <source>
        <dbReference type="ARBA" id="ARBA00023242"/>
    </source>
</evidence>
<dbReference type="HOGENOM" id="CLU_594680_0_0_1"/>
<proteinExistence type="predicted"/>
<evidence type="ECO:0000256" key="2">
    <source>
        <dbReference type="ARBA" id="ARBA00022723"/>
    </source>
</evidence>
<dbReference type="OMA" id="ENIFAWM"/>
<accession>B6JXB9</accession>
<evidence type="ECO:0000256" key="3">
    <source>
        <dbReference type="ARBA" id="ARBA00022771"/>
    </source>
</evidence>
<dbReference type="VEuPathDB" id="FungiDB:SJAG_01046"/>
<dbReference type="STRING" id="402676.B6JXB9"/>
<organism evidence="9 11">
    <name type="scientific">Schizosaccharomyces japonicus (strain yFS275 / FY16936)</name>
    <name type="common">Fission yeast</name>
    <dbReference type="NCBI Taxonomy" id="402676"/>
    <lineage>
        <taxon>Eukaryota</taxon>
        <taxon>Fungi</taxon>
        <taxon>Dikarya</taxon>
        <taxon>Ascomycota</taxon>
        <taxon>Taphrinomycotina</taxon>
        <taxon>Schizosaccharomycetes</taxon>
        <taxon>Schizosaccharomycetales</taxon>
        <taxon>Schizosaccharomycetaceae</taxon>
        <taxon>Schizosaccharomyces</taxon>
    </lineage>
</organism>
<dbReference type="Proteomes" id="UP000001744">
    <property type="component" value="Unassembled WGS sequence"/>
</dbReference>
<dbReference type="InterPro" id="IPR019787">
    <property type="entry name" value="Znf_PHD-finger"/>
</dbReference>
<feature type="domain" description="PHD-type" evidence="8">
    <location>
        <begin position="199"/>
        <end position="255"/>
    </location>
</feature>
<dbReference type="Gene3D" id="3.30.40.10">
    <property type="entry name" value="Zinc/RING finger domain, C3HC4 (zinc finger)"/>
    <property type="match status" value="1"/>
</dbReference>
<protein>
    <submittedName>
        <fullName evidence="9">PHD finger containing protein Phf1</fullName>
    </submittedName>
</protein>
<dbReference type="GO" id="GO:0005634">
    <property type="term" value="C:nucleus"/>
    <property type="evidence" value="ECO:0007669"/>
    <property type="project" value="UniProtKB-SubCell"/>
</dbReference>
<dbReference type="SUPFAM" id="SSF57903">
    <property type="entry name" value="FYVE/PHD zinc finger"/>
    <property type="match status" value="1"/>
</dbReference>
<dbReference type="GO" id="GO:0032991">
    <property type="term" value="C:protein-containing complex"/>
    <property type="evidence" value="ECO:0007669"/>
    <property type="project" value="UniProtKB-ARBA"/>
</dbReference>
<evidence type="ECO:0000313" key="9">
    <source>
        <dbReference type="EMBL" id="EEB06020.1"/>
    </source>
</evidence>
<dbReference type="SMART" id="SM00249">
    <property type="entry name" value="PHD"/>
    <property type="match status" value="1"/>
</dbReference>
<evidence type="ECO:0000313" key="10">
    <source>
        <dbReference type="JaponicusDB" id="SJAG_01046"/>
    </source>
</evidence>
<dbReference type="GeneID" id="7048290"/>
<dbReference type="CDD" id="cd15502">
    <property type="entry name" value="PHD_Phf1p_Phf2p_like"/>
    <property type="match status" value="1"/>
</dbReference>
<evidence type="ECO:0000256" key="1">
    <source>
        <dbReference type="ARBA" id="ARBA00004123"/>
    </source>
</evidence>
<keyword evidence="2" id="KW-0479">Metal-binding</keyword>
<dbReference type="PROSITE" id="PS50016">
    <property type="entry name" value="ZF_PHD_2"/>
    <property type="match status" value="1"/>
</dbReference>
<dbReference type="InterPro" id="IPR013083">
    <property type="entry name" value="Znf_RING/FYVE/PHD"/>
</dbReference>
<sequence length="473" mass="53109">MSDRSFFEREPPYNVGSIDFPYGNAENSPLSNIQEQPASTNSTNTYPVAGEASSLLQNVQSYNLKHTISQNLGSLPSTVNNSFPSIPNIPSTSTHALEQGNGSNYTRITAPSYQNHASTDNRVFNGASTNVEPTRPQQAAKQKTRRTNASIQKQEYEDEYEDFVVQGLKTKSGRKVHRPAQYNPNEMVIRRKSRKVDPTSLCVECHRGHSPRSNRIVYCDGCNCAYHQLCHQPPIDDFVVQMEATQWYCSRCDAKRSKKPLETGATSQSLGLTEAQKKTYLGSLPIAHLVELVLFCENEKPELPIYNPRTREIIGEMRQQAIMNSERHQAALQDQLTAKLSDQIPEEPLKPPYTAEYVTSEGTLYPYSTLIRVAISNLTRPTKDLIFDYLKKNYPLAENFSDSATDALRWMVSKGQLVRSGLVYQLATSEPTHSTQRSLIPTFQQRRKVTPIIPSSFPTESLNSLAFTTIDSS</sequence>
<evidence type="ECO:0000256" key="7">
    <source>
        <dbReference type="SAM" id="MobiDB-lite"/>
    </source>
</evidence>
<evidence type="ECO:0000256" key="6">
    <source>
        <dbReference type="PROSITE-ProRule" id="PRU00146"/>
    </source>
</evidence>
<evidence type="ECO:0000259" key="8">
    <source>
        <dbReference type="PROSITE" id="PS50016"/>
    </source>
</evidence>
<feature type="region of interest" description="Disordered" evidence="7">
    <location>
        <begin position="126"/>
        <end position="149"/>
    </location>
</feature>
<dbReference type="InterPro" id="IPR011011">
    <property type="entry name" value="Znf_FYVE_PHD"/>
</dbReference>
<reference evidence="9 11" key="1">
    <citation type="journal article" date="2011" name="Science">
        <title>Comparative functional genomics of the fission yeasts.</title>
        <authorList>
            <person name="Rhind N."/>
            <person name="Chen Z."/>
            <person name="Yassour M."/>
            <person name="Thompson D.A."/>
            <person name="Haas B.J."/>
            <person name="Habib N."/>
            <person name="Wapinski I."/>
            <person name="Roy S."/>
            <person name="Lin M.F."/>
            <person name="Heiman D.I."/>
            <person name="Young S.K."/>
            <person name="Furuya K."/>
            <person name="Guo Y."/>
            <person name="Pidoux A."/>
            <person name="Chen H.M."/>
            <person name="Robbertse B."/>
            <person name="Goldberg J.M."/>
            <person name="Aoki K."/>
            <person name="Bayne E.H."/>
            <person name="Berlin A.M."/>
            <person name="Desjardins C.A."/>
            <person name="Dobbs E."/>
            <person name="Dukaj L."/>
            <person name="Fan L."/>
            <person name="FitzGerald M.G."/>
            <person name="French C."/>
            <person name="Gujja S."/>
            <person name="Hansen K."/>
            <person name="Keifenheim D."/>
            <person name="Levin J.Z."/>
            <person name="Mosher R.A."/>
            <person name="Mueller C.A."/>
            <person name="Pfiffner J."/>
            <person name="Priest M."/>
            <person name="Russ C."/>
            <person name="Smialowska A."/>
            <person name="Swoboda P."/>
            <person name="Sykes S.M."/>
            <person name="Vaughn M."/>
            <person name="Vengrova S."/>
            <person name="Yoder R."/>
            <person name="Zeng Q."/>
            <person name="Allshire R."/>
            <person name="Baulcombe D."/>
            <person name="Birren B.W."/>
            <person name="Brown W."/>
            <person name="Ekwall K."/>
            <person name="Kellis M."/>
            <person name="Leatherwood J."/>
            <person name="Levin H."/>
            <person name="Margalit H."/>
            <person name="Martienssen R."/>
            <person name="Nieduszynski C.A."/>
            <person name="Spatafora J.W."/>
            <person name="Friedman N."/>
            <person name="Dalgaard J.Z."/>
            <person name="Baumann P."/>
            <person name="Niki H."/>
            <person name="Regev A."/>
            <person name="Nusbaum C."/>
        </authorList>
    </citation>
    <scope>NUCLEOTIDE SEQUENCE [LARGE SCALE GENOMIC DNA]</scope>
    <source>
        <strain evidence="11">yFS275 / FY16936</strain>
    </source>
</reference>